<proteinExistence type="predicted"/>
<gene>
    <name evidence="2" type="ORF">NIES23_17370</name>
</gene>
<name>A0A1Z4KJ28_ANAVA</name>
<protein>
    <recommendedName>
        <fullName evidence="1">IraD/Gp25-like domain-containing protein</fullName>
    </recommendedName>
</protein>
<evidence type="ECO:0000313" key="3">
    <source>
        <dbReference type="Proteomes" id="UP000217507"/>
    </source>
</evidence>
<dbReference type="Pfam" id="PF04965">
    <property type="entry name" value="GPW_gp25"/>
    <property type="match status" value="1"/>
</dbReference>
<organism evidence="2 3">
    <name type="scientific">Trichormus variabilis NIES-23</name>
    <dbReference type="NCBI Taxonomy" id="1973479"/>
    <lineage>
        <taxon>Bacteria</taxon>
        <taxon>Bacillati</taxon>
        <taxon>Cyanobacteriota</taxon>
        <taxon>Cyanophyceae</taxon>
        <taxon>Nostocales</taxon>
        <taxon>Nostocaceae</taxon>
        <taxon>Trichormus</taxon>
    </lineage>
</organism>
<dbReference type="InterPro" id="IPR007048">
    <property type="entry name" value="IraD/Gp25-like"/>
</dbReference>
<feature type="domain" description="IraD/Gp25-like" evidence="1">
    <location>
        <begin position="30"/>
        <end position="132"/>
    </location>
</feature>
<reference evidence="2 3" key="1">
    <citation type="submission" date="2017-06" db="EMBL/GenBank/DDBJ databases">
        <title>Genome sequencing of cyanobaciteial culture collection at National Institute for Environmental Studies (NIES).</title>
        <authorList>
            <person name="Hirose Y."/>
            <person name="Shimura Y."/>
            <person name="Fujisawa T."/>
            <person name="Nakamura Y."/>
            <person name="Kawachi M."/>
        </authorList>
    </citation>
    <scope>NUCLEOTIDE SEQUENCE [LARGE SCALE GENOMIC DNA]</scope>
    <source>
        <strain evidence="2 3">NIES-23</strain>
    </source>
</reference>
<dbReference type="Proteomes" id="UP000217507">
    <property type="component" value="Chromosome"/>
</dbReference>
<evidence type="ECO:0000313" key="2">
    <source>
        <dbReference type="EMBL" id="BAY68947.1"/>
    </source>
</evidence>
<evidence type="ECO:0000259" key="1">
    <source>
        <dbReference type="Pfam" id="PF04965"/>
    </source>
</evidence>
<sequence length="149" mass="16752">MDDESNAYLGTGWGFPPTFEKKARSVRLVSAEDDIRESLQILLSTNLGERVMQPNYGCNLQDLLFESLSPTVASNIKELVRTAILYYEPRIRLNKLDIQQGISDRQNPSAVNEADAQGLIQIIVDCTIISTNSRFNFVYPFYLQEGSGN</sequence>
<dbReference type="Gene3D" id="3.10.450.40">
    <property type="match status" value="1"/>
</dbReference>
<accession>A0A1Z4KJ28</accession>
<dbReference type="AlphaFoldDB" id="A0A1Z4KJ28"/>
<dbReference type="EMBL" id="AP018216">
    <property type="protein sequence ID" value="BAY68947.1"/>
    <property type="molecule type" value="Genomic_DNA"/>
</dbReference>
<dbReference type="SUPFAM" id="SSF160719">
    <property type="entry name" value="gpW/gp25-like"/>
    <property type="match status" value="1"/>
</dbReference>